<organism evidence="1">
    <name type="scientific">Siphoviridae sp. ct3o911</name>
    <dbReference type="NCBI Taxonomy" id="2827560"/>
    <lineage>
        <taxon>Viruses</taxon>
        <taxon>Duplodnaviria</taxon>
        <taxon>Heunggongvirae</taxon>
        <taxon>Uroviricota</taxon>
        <taxon>Caudoviricetes</taxon>
    </lineage>
</organism>
<accession>A0A8S5LK24</accession>
<evidence type="ECO:0000313" key="1">
    <source>
        <dbReference type="EMBL" id="DAD70195.1"/>
    </source>
</evidence>
<dbReference type="EMBL" id="BK015861">
    <property type="protein sequence ID" value="DAD70195.1"/>
    <property type="molecule type" value="Genomic_DNA"/>
</dbReference>
<protein>
    <submittedName>
        <fullName evidence="1">Uncharacterized protein</fullName>
    </submittedName>
</protein>
<name>A0A8S5LK24_9CAUD</name>
<proteinExistence type="predicted"/>
<reference evidence="1" key="1">
    <citation type="journal article" date="2021" name="Proc. Natl. Acad. Sci. U.S.A.">
        <title>A Catalog of Tens of Thousands of Viruses from Human Metagenomes Reveals Hidden Associations with Chronic Diseases.</title>
        <authorList>
            <person name="Tisza M.J."/>
            <person name="Buck C.B."/>
        </authorList>
    </citation>
    <scope>NUCLEOTIDE SEQUENCE</scope>
    <source>
        <strain evidence="1">Ct3o911</strain>
    </source>
</reference>
<sequence length="110" mass="11789">MSVALMSAGGGSGSITRVELVDLSFSRYSGSFTKTADVSSYKGYKKFTNDNFVVMTTSVYMGDSDAYAGSSYSVSYNQDTGIVTFTVKINTNANGGYHQHSASAKGYLFY</sequence>